<dbReference type="PANTHER" id="PTHR37507">
    <property type="entry name" value="SPORULATION PROTEIN YDCC"/>
    <property type="match status" value="1"/>
</dbReference>
<name>A0A7C3MH74_DICTH</name>
<sequence length="226" mass="26536">MKPSNYQKKIKHHFILVLLFILLSISLSLGISIEEVIRKTQEANNKVSTLYSILEVYNRLGNNEEYITYKFYYQKPDKIRLEVLEGKDKSTIMVYQTGKVRYKKGGLLSFIPLSLNVDDPLVVSIRKGQIPDLTFDYIIDLLTTNNPTGIKETVFLNYNCYIIEIGSSRDKLYNYSFQRIYIEKNLFLPVSLEQYEDIKGERTLVHRRVYKNLQINIKIDPQTFEI</sequence>
<comment type="caution">
    <text evidence="2">The sequence shown here is derived from an EMBL/GenBank/DDBJ whole genome shotgun (WGS) entry which is preliminary data.</text>
</comment>
<dbReference type="InterPro" id="IPR052944">
    <property type="entry name" value="Sporulation_related"/>
</dbReference>
<evidence type="ECO:0000313" key="2">
    <source>
        <dbReference type="EMBL" id="HFX13008.1"/>
    </source>
</evidence>
<dbReference type="SUPFAM" id="SSF89392">
    <property type="entry name" value="Prokaryotic lipoproteins and lipoprotein localization factors"/>
    <property type="match status" value="1"/>
</dbReference>
<gene>
    <name evidence="2" type="ORF">ENW00_02480</name>
</gene>
<dbReference type="EMBL" id="DTIN01000009">
    <property type="protein sequence ID" value="HFX13008.1"/>
    <property type="molecule type" value="Genomic_DNA"/>
</dbReference>
<dbReference type="AlphaFoldDB" id="A0A7C3MH74"/>
<dbReference type="InterPro" id="IPR029046">
    <property type="entry name" value="LolA/LolB/LppX"/>
</dbReference>
<dbReference type="PANTHER" id="PTHR37507:SF2">
    <property type="entry name" value="SPORULATION PROTEIN YDCC"/>
    <property type="match status" value="1"/>
</dbReference>
<dbReference type="Gene3D" id="2.50.20.10">
    <property type="entry name" value="Lipoprotein localisation LolA/LolB/LppX"/>
    <property type="match status" value="1"/>
</dbReference>
<evidence type="ECO:0000256" key="1">
    <source>
        <dbReference type="ARBA" id="ARBA00022729"/>
    </source>
</evidence>
<proteinExistence type="predicted"/>
<keyword evidence="1" id="KW-0732">Signal</keyword>
<reference evidence="2" key="1">
    <citation type="journal article" date="2020" name="mSystems">
        <title>Genome- and Community-Level Interaction Insights into Carbon Utilization and Element Cycling Functions of Hydrothermarchaeota in Hydrothermal Sediment.</title>
        <authorList>
            <person name="Zhou Z."/>
            <person name="Liu Y."/>
            <person name="Xu W."/>
            <person name="Pan J."/>
            <person name="Luo Z.H."/>
            <person name="Li M."/>
        </authorList>
    </citation>
    <scope>NUCLEOTIDE SEQUENCE [LARGE SCALE GENOMIC DNA]</scope>
    <source>
        <strain evidence="2">SpSt-81</strain>
    </source>
</reference>
<organism evidence="2">
    <name type="scientific">Dictyoglomus thermophilum</name>
    <dbReference type="NCBI Taxonomy" id="14"/>
    <lineage>
        <taxon>Bacteria</taxon>
        <taxon>Pseudomonadati</taxon>
        <taxon>Dictyoglomota</taxon>
        <taxon>Dictyoglomia</taxon>
        <taxon>Dictyoglomales</taxon>
        <taxon>Dictyoglomaceae</taxon>
        <taxon>Dictyoglomus</taxon>
    </lineage>
</organism>
<protein>
    <submittedName>
        <fullName evidence="2">DUF1571 domain-containing protein</fullName>
    </submittedName>
</protein>
<accession>A0A7C3MH74</accession>